<reference evidence="1 2" key="1">
    <citation type="submission" date="2014-11" db="EMBL/GenBank/DDBJ databases">
        <title>Genome sequence of Microbacterium mangrovi MUSC 115(T).</title>
        <authorList>
            <person name="Lee L.-H."/>
        </authorList>
    </citation>
    <scope>NUCLEOTIDE SEQUENCE [LARGE SCALE GENOMIC DNA]</scope>
    <source>
        <strain evidence="1 2">MUSC 115</strain>
    </source>
</reference>
<dbReference type="AlphaFoldDB" id="A0A0B2A1T3"/>
<dbReference type="STRING" id="1348253.LK09_19235"/>
<protein>
    <submittedName>
        <fullName evidence="1">Uncharacterized protein</fullName>
    </submittedName>
</protein>
<comment type="caution">
    <text evidence="1">The sequence shown here is derived from an EMBL/GenBank/DDBJ whole genome shotgun (WGS) entry which is preliminary data.</text>
</comment>
<dbReference type="Proteomes" id="UP000031030">
    <property type="component" value="Unassembled WGS sequence"/>
</dbReference>
<organism evidence="1 2">
    <name type="scientific">Microbacterium mangrovi</name>
    <dbReference type="NCBI Taxonomy" id="1348253"/>
    <lineage>
        <taxon>Bacteria</taxon>
        <taxon>Bacillati</taxon>
        <taxon>Actinomycetota</taxon>
        <taxon>Actinomycetes</taxon>
        <taxon>Micrococcales</taxon>
        <taxon>Microbacteriaceae</taxon>
        <taxon>Microbacterium</taxon>
    </lineage>
</organism>
<dbReference type="EMBL" id="JTDK01000022">
    <property type="protein sequence ID" value="KHK95506.1"/>
    <property type="molecule type" value="Genomic_DNA"/>
</dbReference>
<name>A0A0B2A1T3_9MICO</name>
<accession>A0A0B2A1T3</accession>
<evidence type="ECO:0000313" key="1">
    <source>
        <dbReference type="EMBL" id="KHK95506.1"/>
    </source>
</evidence>
<proteinExistence type="predicted"/>
<keyword evidence="2" id="KW-1185">Reference proteome</keyword>
<evidence type="ECO:0000313" key="2">
    <source>
        <dbReference type="Proteomes" id="UP000031030"/>
    </source>
</evidence>
<sequence length="131" mass="13962">MRRANRRARAYLCDGDPTSAVVWDPESEITIRLSLRGDEIWVIAGSGILIRFVADSGGELDHEGIAIVLTRILAGEAVEHFGVAGQDDGDAFATGYRVGTEGFSGGFTAEEAKFRARLAGPLAVATLELPE</sequence>
<gene>
    <name evidence="1" type="ORF">LK09_19235</name>
</gene>